<dbReference type="InterPro" id="IPR001697">
    <property type="entry name" value="Pyr_Knase"/>
</dbReference>
<dbReference type="PRINTS" id="PR01050">
    <property type="entry name" value="PYRUVTKNASE"/>
</dbReference>
<dbReference type="SUPFAM" id="SSF52935">
    <property type="entry name" value="PK C-terminal domain-like"/>
    <property type="match status" value="1"/>
</dbReference>
<dbReference type="Gene3D" id="3.20.20.60">
    <property type="entry name" value="Phosphoenolpyruvate-binding domains"/>
    <property type="match status" value="1"/>
</dbReference>
<keyword evidence="9 13" id="KW-0460">Magnesium</keyword>
<organism evidence="16 17">
    <name type="scientific">Nitrospina watsonii</name>
    <dbReference type="NCBI Taxonomy" id="1323948"/>
    <lineage>
        <taxon>Bacteria</taxon>
        <taxon>Pseudomonadati</taxon>
        <taxon>Nitrospinota/Tectimicrobiota group</taxon>
        <taxon>Nitrospinota</taxon>
        <taxon>Nitrospinia</taxon>
        <taxon>Nitrospinales</taxon>
        <taxon>Nitrospinaceae</taxon>
        <taxon>Nitrospina</taxon>
    </lineage>
</organism>
<dbReference type="Gene3D" id="3.40.1380.20">
    <property type="entry name" value="Pyruvate kinase, C-terminal domain"/>
    <property type="match status" value="1"/>
</dbReference>
<evidence type="ECO:0000256" key="2">
    <source>
        <dbReference type="ARBA" id="ARBA00008663"/>
    </source>
</evidence>
<protein>
    <recommendedName>
        <fullName evidence="3 12">Pyruvate kinase</fullName>
        <ecNumber evidence="3 12">2.7.1.40</ecNumber>
    </recommendedName>
</protein>
<dbReference type="InterPro" id="IPR015813">
    <property type="entry name" value="Pyrv/PenolPyrv_kinase-like_dom"/>
</dbReference>
<evidence type="ECO:0000256" key="4">
    <source>
        <dbReference type="ARBA" id="ARBA00022679"/>
    </source>
</evidence>
<evidence type="ECO:0000256" key="3">
    <source>
        <dbReference type="ARBA" id="ARBA00012142"/>
    </source>
</evidence>
<keyword evidence="17" id="KW-1185">Reference proteome</keyword>
<evidence type="ECO:0000256" key="11">
    <source>
        <dbReference type="ARBA" id="ARBA00023317"/>
    </source>
</evidence>
<dbReference type="InterPro" id="IPR015795">
    <property type="entry name" value="Pyrv_Knase_C"/>
</dbReference>
<keyword evidence="4 13" id="KW-0808">Transferase</keyword>
<keyword evidence="5" id="KW-0479">Metal-binding</keyword>
<evidence type="ECO:0000256" key="7">
    <source>
        <dbReference type="ARBA" id="ARBA00022777"/>
    </source>
</evidence>
<dbReference type="InterPro" id="IPR011037">
    <property type="entry name" value="Pyrv_Knase-like_insert_dom_sf"/>
</dbReference>
<evidence type="ECO:0000259" key="14">
    <source>
        <dbReference type="Pfam" id="PF00224"/>
    </source>
</evidence>
<proteinExistence type="inferred from homology"/>
<evidence type="ECO:0000256" key="1">
    <source>
        <dbReference type="ARBA" id="ARBA00004997"/>
    </source>
</evidence>
<evidence type="ECO:0000313" key="16">
    <source>
        <dbReference type="EMBL" id="CAI2717307.1"/>
    </source>
</evidence>
<name>A0ABM9HB22_9BACT</name>
<evidence type="ECO:0000259" key="15">
    <source>
        <dbReference type="Pfam" id="PF02887"/>
    </source>
</evidence>
<keyword evidence="6" id="KW-0547">Nucleotide-binding</keyword>
<dbReference type="InterPro" id="IPR015793">
    <property type="entry name" value="Pyrv_Knase_brl"/>
</dbReference>
<reference evidence="16 17" key="1">
    <citation type="submission" date="2022-09" db="EMBL/GenBank/DDBJ databases">
        <authorList>
            <person name="Kop L."/>
        </authorList>
    </citation>
    <scope>NUCLEOTIDE SEQUENCE [LARGE SCALE GENOMIC DNA]</scope>
    <source>
        <strain evidence="16 17">347</strain>
    </source>
</reference>
<gene>
    <name evidence="16" type="primary">pyk</name>
    <name evidence="16" type="ORF">NSPWAT_0448</name>
</gene>
<accession>A0ABM9HB22</accession>
<comment type="catalytic activity">
    <reaction evidence="13">
        <text>pyruvate + ATP = phosphoenolpyruvate + ADP + H(+)</text>
        <dbReference type="Rhea" id="RHEA:18157"/>
        <dbReference type="ChEBI" id="CHEBI:15361"/>
        <dbReference type="ChEBI" id="CHEBI:15378"/>
        <dbReference type="ChEBI" id="CHEBI:30616"/>
        <dbReference type="ChEBI" id="CHEBI:58702"/>
        <dbReference type="ChEBI" id="CHEBI:456216"/>
        <dbReference type="EC" id="2.7.1.40"/>
    </reaction>
</comment>
<evidence type="ECO:0000256" key="12">
    <source>
        <dbReference type="NCBIfam" id="TIGR01064"/>
    </source>
</evidence>
<evidence type="ECO:0000256" key="6">
    <source>
        <dbReference type="ARBA" id="ARBA00022741"/>
    </source>
</evidence>
<feature type="domain" description="Pyruvate kinase C-terminal" evidence="15">
    <location>
        <begin position="364"/>
        <end position="474"/>
    </location>
</feature>
<evidence type="ECO:0000256" key="5">
    <source>
        <dbReference type="ARBA" id="ARBA00022723"/>
    </source>
</evidence>
<evidence type="ECO:0000256" key="9">
    <source>
        <dbReference type="ARBA" id="ARBA00022842"/>
    </source>
</evidence>
<dbReference type="SUPFAM" id="SSF51621">
    <property type="entry name" value="Phosphoenolpyruvate/pyruvate domain"/>
    <property type="match status" value="1"/>
</dbReference>
<sequence>MRQAGVRLTKIIATLGPATGTRKQIKALAVAGVNIFRLNLSHGDHAVLRQWIHWIRRVEKELHTHLGILFDLQGPKIRVGKFEGGYTTLHSGQKVTFTTEKVTGEDGLVPVQFKKFHETVKKGDSVFLDDGNIYVQVLSVSGKRVEMKVQVGGRLADHKGINLPDSVIPTGALTAKDKKDLQFGLEEEIDFVALSFASSAEDIRRLRHLIQRKGKDAEIIAKIERKKAVRNLESIVAASDAVMVARGDLGIEIPLTEVPVVQQRILNECARQAKPVIVATQMMESMITNPRPTRAETSDISNAVMSKTDAIMLSAETAVGRHPITAVQIMAKTVETTEAFLKKERKIQPWNWFLEEEPPISLGITYSANHLAEVLHARMIVVFTLTGGTAKMIRSPNPMVPLAAFTSKRARARQLTLLRGALPFLVEADHPFLGNMKELFQRLKQQKLVKEGDRIVITAGDPPGVPSWTNVIRVERVP</sequence>
<dbReference type="PANTHER" id="PTHR11817">
    <property type="entry name" value="PYRUVATE KINASE"/>
    <property type="match status" value="1"/>
</dbReference>
<keyword evidence="10 13" id="KW-0324">Glycolysis</keyword>
<keyword evidence="7 13" id="KW-0418">Kinase</keyword>
<feature type="domain" description="Pyruvate kinase barrel" evidence="14">
    <location>
        <begin position="7"/>
        <end position="327"/>
    </location>
</feature>
<keyword evidence="11 16" id="KW-0670">Pyruvate</keyword>
<evidence type="ECO:0000256" key="8">
    <source>
        <dbReference type="ARBA" id="ARBA00022840"/>
    </source>
</evidence>
<dbReference type="EC" id="2.7.1.40" evidence="3 12"/>
<dbReference type="NCBIfam" id="NF004978">
    <property type="entry name" value="PRK06354.1"/>
    <property type="match status" value="1"/>
</dbReference>
<dbReference type="Gene3D" id="2.40.33.10">
    <property type="entry name" value="PK beta-barrel domain-like"/>
    <property type="match status" value="1"/>
</dbReference>
<dbReference type="InterPro" id="IPR040442">
    <property type="entry name" value="Pyrv_kinase-like_dom_sf"/>
</dbReference>
<dbReference type="GO" id="GO:0016301">
    <property type="term" value="F:kinase activity"/>
    <property type="evidence" value="ECO:0007669"/>
    <property type="project" value="UniProtKB-KW"/>
</dbReference>
<dbReference type="GO" id="GO:0004743">
    <property type="term" value="F:pyruvate kinase activity"/>
    <property type="evidence" value="ECO:0007669"/>
    <property type="project" value="UniProtKB-EC"/>
</dbReference>
<dbReference type="InterPro" id="IPR015806">
    <property type="entry name" value="Pyrv_Knase_insert_dom_sf"/>
</dbReference>
<dbReference type="InterPro" id="IPR036918">
    <property type="entry name" value="Pyrv_Knase_C_sf"/>
</dbReference>
<comment type="pathway">
    <text evidence="1 13">Carbohydrate degradation; glycolysis; pyruvate from D-glyceraldehyde 3-phosphate: step 5/5.</text>
</comment>
<dbReference type="SUPFAM" id="SSF50800">
    <property type="entry name" value="PK beta-barrel domain-like"/>
    <property type="match status" value="1"/>
</dbReference>
<dbReference type="Proteomes" id="UP001157733">
    <property type="component" value="Chromosome"/>
</dbReference>
<dbReference type="Pfam" id="PF00224">
    <property type="entry name" value="PK"/>
    <property type="match status" value="1"/>
</dbReference>
<dbReference type="RefSeq" id="WP_282010257.1">
    <property type="nucleotide sequence ID" value="NZ_OX336137.1"/>
</dbReference>
<dbReference type="EMBL" id="OX336137">
    <property type="protein sequence ID" value="CAI2717307.1"/>
    <property type="molecule type" value="Genomic_DNA"/>
</dbReference>
<keyword evidence="8" id="KW-0067">ATP-binding</keyword>
<dbReference type="NCBIfam" id="TIGR01064">
    <property type="entry name" value="pyruv_kin"/>
    <property type="match status" value="1"/>
</dbReference>
<dbReference type="Pfam" id="PF02887">
    <property type="entry name" value="PK_C"/>
    <property type="match status" value="1"/>
</dbReference>
<evidence type="ECO:0000256" key="13">
    <source>
        <dbReference type="RuleBase" id="RU000504"/>
    </source>
</evidence>
<dbReference type="NCBIfam" id="NF004491">
    <property type="entry name" value="PRK05826.1"/>
    <property type="match status" value="1"/>
</dbReference>
<comment type="similarity">
    <text evidence="2 13">Belongs to the pyruvate kinase family.</text>
</comment>
<evidence type="ECO:0000313" key="17">
    <source>
        <dbReference type="Proteomes" id="UP001157733"/>
    </source>
</evidence>
<evidence type="ECO:0000256" key="10">
    <source>
        <dbReference type="ARBA" id="ARBA00023152"/>
    </source>
</evidence>